<gene>
    <name evidence="5" type="ORF">IX39_02020</name>
</gene>
<dbReference type="PANTHER" id="PTHR44688">
    <property type="entry name" value="DNA-BINDING TRANSCRIPTIONAL ACTIVATOR DEVR_DOSR"/>
    <property type="match status" value="1"/>
</dbReference>
<evidence type="ECO:0000259" key="4">
    <source>
        <dbReference type="PROSITE" id="PS50043"/>
    </source>
</evidence>
<dbReference type="GO" id="GO:0006355">
    <property type="term" value="P:regulation of DNA-templated transcription"/>
    <property type="evidence" value="ECO:0007669"/>
    <property type="project" value="InterPro"/>
</dbReference>
<dbReference type="RefSeq" id="WP_034672995.1">
    <property type="nucleotide sequence ID" value="NZ_FPAP01000004.1"/>
</dbReference>
<dbReference type="InterPro" id="IPR036388">
    <property type="entry name" value="WH-like_DNA-bd_sf"/>
</dbReference>
<dbReference type="Gene3D" id="1.10.10.10">
    <property type="entry name" value="Winged helix-like DNA-binding domain superfamily/Winged helix DNA-binding domain"/>
    <property type="match status" value="1"/>
</dbReference>
<keyword evidence="6" id="KW-1185">Reference proteome</keyword>
<sequence>MEKSEEKHPLIDVWNSYRALQKNGNTILKKPPVEQIVGEMFGIGNYYYYVLNLSDSTLTGHNKNILNLHGFKKFPEHLKQIIDLIHPDDISFVLNAERIVIEKIIEIGKEFQLYLKPSYCFRMKTTKGNYELFHHQAIHTMEDHEGNLIQSINIHTNIQHITKENPYTVLLTGISPRTDFIQIKADPSSSSYFSTENDLTRRETEVLSLIAKGYSGKEISVMLILSEHTVRTHRRNILHKTQCRNSKELVKKAFDLGLI</sequence>
<dbReference type="InterPro" id="IPR000792">
    <property type="entry name" value="Tscrpt_reg_LuxR_C"/>
</dbReference>
<evidence type="ECO:0000313" key="5">
    <source>
        <dbReference type="EMBL" id="KFE99467.1"/>
    </source>
</evidence>
<dbReference type="Pfam" id="PF00196">
    <property type="entry name" value="GerE"/>
    <property type="match status" value="1"/>
</dbReference>
<dbReference type="AlphaFoldDB" id="A0A085Z4V4"/>
<dbReference type="Proteomes" id="UP000028713">
    <property type="component" value="Unassembled WGS sequence"/>
</dbReference>
<reference evidence="5 6" key="1">
    <citation type="submission" date="2014-07" db="EMBL/GenBank/DDBJ databases">
        <title>Genome of Chryseobacterium formosense LMG 24722.</title>
        <authorList>
            <person name="Pipes S.E."/>
            <person name="Stropko S.J."/>
            <person name="Newman J.D."/>
        </authorList>
    </citation>
    <scope>NUCLEOTIDE SEQUENCE [LARGE SCALE GENOMIC DNA]</scope>
    <source>
        <strain evidence="5 6">LMG 24722</strain>
    </source>
</reference>
<accession>A0A085Z4V4</accession>
<dbReference type="GO" id="GO:0003677">
    <property type="term" value="F:DNA binding"/>
    <property type="evidence" value="ECO:0007669"/>
    <property type="project" value="UniProtKB-KW"/>
</dbReference>
<dbReference type="PANTHER" id="PTHR44688:SF16">
    <property type="entry name" value="DNA-BINDING TRANSCRIPTIONAL ACTIVATOR DEVR_DOSR"/>
    <property type="match status" value="1"/>
</dbReference>
<comment type="caution">
    <text evidence="5">The sequence shown here is derived from an EMBL/GenBank/DDBJ whole genome shotgun (WGS) entry which is preliminary data.</text>
</comment>
<evidence type="ECO:0000256" key="2">
    <source>
        <dbReference type="ARBA" id="ARBA00023125"/>
    </source>
</evidence>
<dbReference type="InterPro" id="IPR016032">
    <property type="entry name" value="Sig_transdc_resp-reg_C-effctor"/>
</dbReference>
<proteinExistence type="predicted"/>
<evidence type="ECO:0000313" key="6">
    <source>
        <dbReference type="Proteomes" id="UP000028713"/>
    </source>
</evidence>
<dbReference type="OrthoDB" id="965844at2"/>
<dbReference type="STRING" id="236814.IX39_02020"/>
<dbReference type="CDD" id="cd06170">
    <property type="entry name" value="LuxR_C_like"/>
    <property type="match status" value="1"/>
</dbReference>
<feature type="domain" description="HTH luxR-type" evidence="4">
    <location>
        <begin position="192"/>
        <end position="257"/>
    </location>
</feature>
<dbReference type="EMBL" id="JPRP01000001">
    <property type="protein sequence ID" value="KFE99467.1"/>
    <property type="molecule type" value="Genomic_DNA"/>
</dbReference>
<keyword evidence="2" id="KW-0238">DNA-binding</keyword>
<dbReference type="PRINTS" id="PR00038">
    <property type="entry name" value="HTHLUXR"/>
</dbReference>
<protein>
    <submittedName>
        <fullName evidence="5">LuxR family transcriptional regulator</fullName>
    </submittedName>
</protein>
<dbReference type="PROSITE" id="PS50043">
    <property type="entry name" value="HTH_LUXR_2"/>
    <property type="match status" value="1"/>
</dbReference>
<name>A0A085Z4V4_9FLAO</name>
<evidence type="ECO:0000256" key="1">
    <source>
        <dbReference type="ARBA" id="ARBA00023015"/>
    </source>
</evidence>
<dbReference type="SUPFAM" id="SSF46894">
    <property type="entry name" value="C-terminal effector domain of the bipartite response regulators"/>
    <property type="match status" value="1"/>
</dbReference>
<dbReference type="SMART" id="SM00421">
    <property type="entry name" value="HTH_LUXR"/>
    <property type="match status" value="1"/>
</dbReference>
<keyword evidence="3" id="KW-0804">Transcription</keyword>
<evidence type="ECO:0000256" key="3">
    <source>
        <dbReference type="ARBA" id="ARBA00023163"/>
    </source>
</evidence>
<keyword evidence="1" id="KW-0805">Transcription regulation</keyword>
<organism evidence="5 6">
    <name type="scientific">Chryseobacterium formosense</name>
    <dbReference type="NCBI Taxonomy" id="236814"/>
    <lineage>
        <taxon>Bacteria</taxon>
        <taxon>Pseudomonadati</taxon>
        <taxon>Bacteroidota</taxon>
        <taxon>Flavobacteriia</taxon>
        <taxon>Flavobacteriales</taxon>
        <taxon>Weeksellaceae</taxon>
        <taxon>Chryseobacterium group</taxon>
        <taxon>Chryseobacterium</taxon>
    </lineage>
</organism>
<dbReference type="eggNOG" id="COG2197">
    <property type="taxonomic scope" value="Bacteria"/>
</dbReference>
<dbReference type="Gene3D" id="3.30.450.20">
    <property type="entry name" value="PAS domain"/>
    <property type="match status" value="1"/>
</dbReference>